<dbReference type="HOGENOM" id="CLU_3393757_0_0_6"/>
<dbReference type="Proteomes" id="UP000013568">
    <property type="component" value="Unassembled WGS sequence"/>
</dbReference>
<reference evidence="2" key="1">
    <citation type="journal article" date="2011" name="Genome Biol. Evol.">
        <title>Massive genomic decay in Serratia symbiotica, a recently evolved symbiont of aphids.</title>
        <authorList>
            <person name="Burke G.R."/>
            <person name="Moran N.A."/>
        </authorList>
    </citation>
    <scope>NUCLEOTIDE SEQUENCE [LARGE SCALE GENOMIC DNA]</scope>
    <source>
        <strain evidence="2">Tucson</strain>
    </source>
</reference>
<proteinExistence type="predicted"/>
<dbReference type="EMBL" id="GL636101">
    <property type="protein sequence ID" value="EFW12934.1"/>
    <property type="molecule type" value="Genomic_DNA"/>
</dbReference>
<feature type="non-terminal residue" evidence="1">
    <location>
        <position position="33"/>
    </location>
</feature>
<organism evidence="1 2">
    <name type="scientific">Serratia symbiotica str. Tucson</name>
    <dbReference type="NCBI Taxonomy" id="914128"/>
    <lineage>
        <taxon>Bacteria</taxon>
        <taxon>Pseudomonadati</taxon>
        <taxon>Pseudomonadota</taxon>
        <taxon>Gammaproteobacteria</taxon>
        <taxon>Enterobacterales</taxon>
        <taxon>Yersiniaceae</taxon>
        <taxon>Serratia</taxon>
        <taxon>Serratia symbiotica</taxon>
    </lineage>
</organism>
<protein>
    <submittedName>
        <fullName evidence="1">Uncharacterized protein</fullName>
    </submittedName>
</protein>
<name>E9CKH6_9GAMM</name>
<accession>E9CKH6</accession>
<sequence length="33" mass="3663">MAEWFKATVLKTVECNSSQSSNLRPSARLDPVP</sequence>
<dbReference type="AlphaFoldDB" id="E9CKH6"/>
<gene>
    <name evidence="1" type="ORF">SSYM_0642</name>
</gene>
<evidence type="ECO:0000313" key="1">
    <source>
        <dbReference type="EMBL" id="EFW12934.1"/>
    </source>
</evidence>
<evidence type="ECO:0000313" key="2">
    <source>
        <dbReference type="Proteomes" id="UP000013568"/>
    </source>
</evidence>
<keyword evidence="2" id="KW-1185">Reference proteome</keyword>